<keyword evidence="7" id="KW-0206">Cytoskeleton</keyword>
<feature type="compositionally biased region" description="Acidic residues" evidence="9">
    <location>
        <begin position="86"/>
        <end position="96"/>
    </location>
</feature>
<keyword evidence="2" id="KW-0963">Cytoplasm</keyword>
<dbReference type="CDD" id="cd00160">
    <property type="entry name" value="RhoGEF"/>
    <property type="match status" value="1"/>
</dbReference>
<evidence type="ECO:0000313" key="14">
    <source>
        <dbReference type="Proteomes" id="UP000678499"/>
    </source>
</evidence>
<dbReference type="GO" id="GO:0007010">
    <property type="term" value="P:cytoskeleton organization"/>
    <property type="evidence" value="ECO:0007669"/>
    <property type="project" value="TreeGrafter"/>
</dbReference>
<evidence type="ECO:0000259" key="11">
    <source>
        <dbReference type="PROSITE" id="PS50010"/>
    </source>
</evidence>
<dbReference type="PROSITE" id="PS50178">
    <property type="entry name" value="ZF_FYVE"/>
    <property type="match status" value="1"/>
</dbReference>
<comment type="subcellular location">
    <subcellularLocation>
        <location evidence="1">Cytoplasm</location>
        <location evidence="1">Cytoskeleton</location>
    </subcellularLocation>
</comment>
<dbReference type="EMBL" id="CAJPEX010001567">
    <property type="protein sequence ID" value="CAG0919420.1"/>
    <property type="molecule type" value="Genomic_DNA"/>
</dbReference>
<dbReference type="SMART" id="SM00064">
    <property type="entry name" value="FYVE"/>
    <property type="match status" value="1"/>
</dbReference>
<dbReference type="InterPro" id="IPR035899">
    <property type="entry name" value="DBL_dom_sf"/>
</dbReference>
<dbReference type="InterPro" id="IPR001849">
    <property type="entry name" value="PH_domain"/>
</dbReference>
<protein>
    <recommendedName>
        <fullName evidence="15">FYVE, RhoGEF and PH domain-containing protein 4</fullName>
    </recommendedName>
</protein>
<reference evidence="13" key="1">
    <citation type="submission" date="2020-11" db="EMBL/GenBank/DDBJ databases">
        <authorList>
            <person name="Tran Van P."/>
        </authorList>
    </citation>
    <scope>NUCLEOTIDE SEQUENCE</scope>
</reference>
<organism evidence="13">
    <name type="scientific">Notodromas monacha</name>
    <dbReference type="NCBI Taxonomy" id="399045"/>
    <lineage>
        <taxon>Eukaryota</taxon>
        <taxon>Metazoa</taxon>
        <taxon>Ecdysozoa</taxon>
        <taxon>Arthropoda</taxon>
        <taxon>Crustacea</taxon>
        <taxon>Oligostraca</taxon>
        <taxon>Ostracoda</taxon>
        <taxon>Podocopa</taxon>
        <taxon>Podocopida</taxon>
        <taxon>Cypridocopina</taxon>
        <taxon>Cypridoidea</taxon>
        <taxon>Cyprididae</taxon>
        <taxon>Notodromas</taxon>
    </lineage>
</organism>
<dbReference type="PROSITE" id="PS50010">
    <property type="entry name" value="DH_2"/>
    <property type="match status" value="1"/>
</dbReference>
<dbReference type="PANTHER" id="PTHR12673:SF241">
    <property type="entry name" value="DH DOMAIN-CONTAINING PROTEIN"/>
    <property type="match status" value="1"/>
</dbReference>
<dbReference type="PROSITE" id="PS50003">
    <property type="entry name" value="PH_DOMAIN"/>
    <property type="match status" value="2"/>
</dbReference>
<feature type="domain" description="PH" evidence="10">
    <location>
        <begin position="631"/>
        <end position="735"/>
    </location>
</feature>
<dbReference type="InterPro" id="IPR011993">
    <property type="entry name" value="PH-like_dom_sf"/>
</dbReference>
<dbReference type="PANTHER" id="PTHR12673">
    <property type="entry name" value="FACIOGENITAL DYSPLASIA PROTEIN"/>
    <property type="match status" value="1"/>
</dbReference>
<dbReference type="GO" id="GO:0005085">
    <property type="term" value="F:guanyl-nucleotide exchange factor activity"/>
    <property type="evidence" value="ECO:0007669"/>
    <property type="project" value="UniProtKB-KW"/>
</dbReference>
<dbReference type="SUPFAM" id="SSF50729">
    <property type="entry name" value="PH domain-like"/>
    <property type="match status" value="2"/>
</dbReference>
<evidence type="ECO:0000256" key="7">
    <source>
        <dbReference type="ARBA" id="ARBA00023212"/>
    </source>
</evidence>
<keyword evidence="6" id="KW-0862">Zinc</keyword>
<dbReference type="InterPro" id="IPR011011">
    <property type="entry name" value="Znf_FYVE_PHD"/>
</dbReference>
<dbReference type="InterPro" id="IPR055251">
    <property type="entry name" value="SOS1_NGEF_PH"/>
</dbReference>
<sequence length="989" mass="110859">MVLRLDTSDHFEWHPFLGADVLTAAAAAAASDANCSWHGGRKLAPKVAPKAKHGRGRVSELIGFFEKFSSEHVTHTFNDSGSPVSESEESDDDDEVVGTRKPSRTVVANSRHGSRFVGAPETAVGNGGCGDIAGDAVSVAEQSEAGSCTDGGNSPNRSLAALEYPESKREKSHLIAAELLATESTYVDILHLIDQVFYSRLKRENDAKQMFPVEMLPQMFSNVRSLYKFHHDFLLPKLRERMDQWDSDPRIGDIMKDFAPFLKMYTEYVKNFDNAMNLINALMHKNSRFAAVIEEIQQLPECGNLTLQHHMLSPIQRLPRYQLLLQDYLKRLPDDSSDRDHTEKALHLVSVAATHANDAMRKIDQFKQLLDIQDRLGGVSTIDLVSPSRALIREGKVTKISARSGDHQERYMFLFSDLVLLCSTRRLPVGSVAQYRLRAQFPMAGLQVLEGDNLETPNTFYLSDGQRTVELYTSSVEDREVWVSSFVEVIEDLCNRKSSLRLSPMRDSVDGIGEVPPILQRMDLASKCMDCGASFTFKRKHHCHGCGMVVCSKCSNQKAVLKYYSGKESRVCKECSKRLQSAASANQSDSLKSADSVITLTNGTCDSGFIANGDSHFRLGPRLLDVPANSPCVVSGYLNLKSARGRTWVKRWFVLHESGALFSYKLPTDERALTATPVPGYSLSHGVALRGDPMVNDKERDRTFKIYSSTKAYYFQTETAKDLNRINPGIIRLRARVPGDSKTTDTSMIESETSVSRGNAASFPIQPKDVVERSSRSHQELRNRRKLHLKESLKFVDRARMTGLQTLKTRHSFEETAEGEDASAPLLDGQRKYSEFFHEVFQNKVLPALLGKGVKERREIPEVLDWLGTVVEHTSLHGREDHPVAEILFALSCALAPNGSESSRELLKEGMQGHIHSSKRSTGLSRQEKTALENACVLGWCAEMLSVAQMLHDEIVHRQVFDWRMETECWFMRKASDLRKFHPILYFNG</sequence>
<dbReference type="Gene3D" id="3.30.40.10">
    <property type="entry name" value="Zinc/RING finger domain, C3HC4 (zinc finger)"/>
    <property type="match status" value="1"/>
</dbReference>
<evidence type="ECO:0000256" key="9">
    <source>
        <dbReference type="SAM" id="MobiDB-lite"/>
    </source>
</evidence>
<keyword evidence="5 8" id="KW-0863">Zinc-finger</keyword>
<feature type="domain" description="PH" evidence="10">
    <location>
        <begin position="390"/>
        <end position="491"/>
    </location>
</feature>
<dbReference type="AlphaFoldDB" id="A0A7R9GFZ3"/>
<feature type="region of interest" description="Disordered" evidence="9">
    <location>
        <begin position="741"/>
        <end position="764"/>
    </location>
</feature>
<dbReference type="Gene3D" id="1.20.900.10">
    <property type="entry name" value="Dbl homology (DH) domain"/>
    <property type="match status" value="1"/>
</dbReference>
<accession>A0A7R9GFZ3</accession>
<feature type="domain" description="FYVE-type" evidence="12">
    <location>
        <begin position="522"/>
        <end position="580"/>
    </location>
</feature>
<feature type="compositionally biased region" description="Polar residues" evidence="9">
    <location>
        <begin position="744"/>
        <end position="759"/>
    </location>
</feature>
<dbReference type="SMART" id="SM00233">
    <property type="entry name" value="PH"/>
    <property type="match status" value="2"/>
</dbReference>
<evidence type="ECO:0000259" key="12">
    <source>
        <dbReference type="PROSITE" id="PS50178"/>
    </source>
</evidence>
<dbReference type="InterPro" id="IPR013083">
    <property type="entry name" value="Znf_RING/FYVE/PHD"/>
</dbReference>
<evidence type="ECO:0000313" key="13">
    <source>
        <dbReference type="EMBL" id="CAD7279268.1"/>
    </source>
</evidence>
<feature type="domain" description="DH" evidence="11">
    <location>
        <begin position="171"/>
        <end position="359"/>
    </location>
</feature>
<dbReference type="SUPFAM" id="SSF57903">
    <property type="entry name" value="FYVE/PHD zinc finger"/>
    <property type="match status" value="1"/>
</dbReference>
<dbReference type="Gene3D" id="2.30.29.30">
    <property type="entry name" value="Pleckstrin-homology domain (PH domain)/Phosphotyrosine-binding domain (PTB)"/>
    <property type="match status" value="2"/>
</dbReference>
<feature type="region of interest" description="Disordered" evidence="9">
    <location>
        <begin position="75"/>
        <end position="109"/>
    </location>
</feature>
<evidence type="ECO:0008006" key="15">
    <source>
        <dbReference type="Google" id="ProtNLM"/>
    </source>
</evidence>
<dbReference type="GO" id="GO:0005856">
    <property type="term" value="C:cytoskeleton"/>
    <property type="evidence" value="ECO:0007669"/>
    <property type="project" value="UniProtKB-SubCell"/>
</dbReference>
<dbReference type="GO" id="GO:0046847">
    <property type="term" value="P:filopodium assembly"/>
    <property type="evidence" value="ECO:0007669"/>
    <property type="project" value="TreeGrafter"/>
</dbReference>
<keyword evidence="3" id="KW-0344">Guanine-nucleotide releasing factor</keyword>
<dbReference type="Pfam" id="PF00169">
    <property type="entry name" value="PH"/>
    <property type="match status" value="1"/>
</dbReference>
<dbReference type="GO" id="GO:0008270">
    <property type="term" value="F:zinc ion binding"/>
    <property type="evidence" value="ECO:0007669"/>
    <property type="project" value="UniProtKB-KW"/>
</dbReference>
<dbReference type="EMBL" id="OA883604">
    <property type="protein sequence ID" value="CAD7279268.1"/>
    <property type="molecule type" value="Genomic_DNA"/>
</dbReference>
<evidence type="ECO:0000256" key="1">
    <source>
        <dbReference type="ARBA" id="ARBA00004245"/>
    </source>
</evidence>
<dbReference type="Pfam" id="PF22697">
    <property type="entry name" value="SOS1_NGEF_PH"/>
    <property type="match status" value="1"/>
</dbReference>
<dbReference type="GO" id="GO:0005737">
    <property type="term" value="C:cytoplasm"/>
    <property type="evidence" value="ECO:0007669"/>
    <property type="project" value="TreeGrafter"/>
</dbReference>
<dbReference type="CDD" id="cd13388">
    <property type="entry name" value="PH1_FGD1-4_like"/>
    <property type="match status" value="1"/>
</dbReference>
<dbReference type="InterPro" id="IPR017455">
    <property type="entry name" value="Znf_FYVE-rel"/>
</dbReference>
<name>A0A7R9GFZ3_9CRUS</name>
<evidence type="ECO:0000256" key="8">
    <source>
        <dbReference type="PROSITE-ProRule" id="PRU00091"/>
    </source>
</evidence>
<evidence type="ECO:0000259" key="10">
    <source>
        <dbReference type="PROSITE" id="PS50003"/>
    </source>
</evidence>
<keyword evidence="4" id="KW-0479">Metal-binding</keyword>
<evidence type="ECO:0000256" key="6">
    <source>
        <dbReference type="ARBA" id="ARBA00022833"/>
    </source>
</evidence>
<dbReference type="SUPFAM" id="SSF48065">
    <property type="entry name" value="DBL homology domain (DH-domain)"/>
    <property type="match status" value="1"/>
</dbReference>
<proteinExistence type="predicted"/>
<dbReference type="InterPro" id="IPR000219">
    <property type="entry name" value="DH_dom"/>
</dbReference>
<dbReference type="SMART" id="SM00325">
    <property type="entry name" value="RhoGEF"/>
    <property type="match status" value="1"/>
</dbReference>
<keyword evidence="14" id="KW-1185">Reference proteome</keyword>
<evidence type="ECO:0000256" key="3">
    <source>
        <dbReference type="ARBA" id="ARBA00022658"/>
    </source>
</evidence>
<dbReference type="Pfam" id="PF00621">
    <property type="entry name" value="RhoGEF"/>
    <property type="match status" value="1"/>
</dbReference>
<dbReference type="InterPro" id="IPR000306">
    <property type="entry name" value="Znf_FYVE"/>
</dbReference>
<dbReference type="Pfam" id="PF01363">
    <property type="entry name" value="FYVE"/>
    <property type="match status" value="1"/>
</dbReference>
<evidence type="ECO:0000256" key="5">
    <source>
        <dbReference type="ARBA" id="ARBA00022771"/>
    </source>
</evidence>
<dbReference type="Proteomes" id="UP000678499">
    <property type="component" value="Unassembled WGS sequence"/>
</dbReference>
<dbReference type="InterPro" id="IPR051092">
    <property type="entry name" value="FYVE_RhoGEF_PH"/>
</dbReference>
<dbReference type="OrthoDB" id="245697at2759"/>
<evidence type="ECO:0000256" key="4">
    <source>
        <dbReference type="ARBA" id="ARBA00022723"/>
    </source>
</evidence>
<gene>
    <name evidence="13" type="ORF">NMOB1V02_LOCUS6945</name>
</gene>
<evidence type="ECO:0000256" key="2">
    <source>
        <dbReference type="ARBA" id="ARBA00022490"/>
    </source>
</evidence>